<dbReference type="PANTHER" id="PTHR42770">
    <property type="entry name" value="AMINO ACID TRANSPORTER-RELATED"/>
    <property type="match status" value="1"/>
</dbReference>
<keyword evidence="3 6" id="KW-0812">Transmembrane</keyword>
<name>A0A919K948_9ACTN</name>
<sequence length="486" mass="49553">MNRPKTLARYTIGGGGLFTAAVVASSPQTVLVGGIPTMYRTTGVASVPLSFLIVMVVIGLLAVGYVRVGRRVKHGAPFYAQLVHGASPWAGLVAAGVAFVGYNALQISLYPLLGTTLAGLFGGIWWWWAAGAWLVVFWLGRHPGAVNAKLLGVLLALELAVIVLFIAAGFSRPASGSISMQVFAPGGLLAAGSVASVVVFAVAAFAGLETVLAYAEEAKTSRALEWAAGTSIAVCGILYCLASWAYGGWVGLDQLADATADDNRQPLALLDAVFGPGILELATLLLVTSVLAAMGALSAAVARYVFALSREGVLPASWGTVSRGAAGGAPLGGSTVQAVTAALVLGVFLAVGADPLGVVFPWLSTIGAFCVLLLLTASSWSALNFFDRGRGGADSVLVRRVFPFAGGIAGVLAVVFMASSLGALLGTPPGSPLPWLIAVPIGAAALAGLAAGSWLRAYRPEIYDGLGLGVPAPERVLDDDLAEIEI</sequence>
<dbReference type="Proteomes" id="UP000636960">
    <property type="component" value="Unassembled WGS sequence"/>
</dbReference>
<feature type="transmembrane region" description="Helical" evidence="6">
    <location>
        <begin position="78"/>
        <end position="105"/>
    </location>
</feature>
<dbReference type="RefSeq" id="WP_203789592.1">
    <property type="nucleotide sequence ID" value="NZ_BOMV01000098.1"/>
</dbReference>
<organism evidence="7 8">
    <name type="scientific">Paractinoplanes rishiriensis</name>
    <dbReference type="NCBI Taxonomy" id="1050105"/>
    <lineage>
        <taxon>Bacteria</taxon>
        <taxon>Bacillati</taxon>
        <taxon>Actinomycetota</taxon>
        <taxon>Actinomycetes</taxon>
        <taxon>Micromonosporales</taxon>
        <taxon>Micromonosporaceae</taxon>
        <taxon>Paractinoplanes</taxon>
    </lineage>
</organism>
<accession>A0A919K948</accession>
<feature type="transmembrane region" description="Helical" evidence="6">
    <location>
        <begin position="190"/>
        <end position="214"/>
    </location>
</feature>
<feature type="transmembrane region" description="Helical" evidence="6">
    <location>
        <begin position="226"/>
        <end position="246"/>
    </location>
</feature>
<gene>
    <name evidence="7" type="ORF">Ari01nite_85750</name>
</gene>
<feature type="transmembrane region" description="Helical" evidence="6">
    <location>
        <begin position="281"/>
        <end position="306"/>
    </location>
</feature>
<feature type="transmembrane region" description="Helical" evidence="6">
    <location>
        <begin position="401"/>
        <end position="423"/>
    </location>
</feature>
<evidence type="ECO:0000313" key="7">
    <source>
        <dbReference type="EMBL" id="GIF01111.1"/>
    </source>
</evidence>
<proteinExistence type="predicted"/>
<feature type="transmembrane region" description="Helical" evidence="6">
    <location>
        <begin position="117"/>
        <end position="139"/>
    </location>
</feature>
<evidence type="ECO:0000256" key="5">
    <source>
        <dbReference type="ARBA" id="ARBA00023136"/>
    </source>
</evidence>
<dbReference type="PANTHER" id="PTHR42770:SF16">
    <property type="entry name" value="AMINO ACID PERMEASE"/>
    <property type="match status" value="1"/>
</dbReference>
<dbReference type="EMBL" id="BOMV01000098">
    <property type="protein sequence ID" value="GIF01111.1"/>
    <property type="molecule type" value="Genomic_DNA"/>
</dbReference>
<feature type="transmembrane region" description="Helical" evidence="6">
    <location>
        <begin position="435"/>
        <end position="455"/>
    </location>
</feature>
<reference evidence="7" key="1">
    <citation type="submission" date="2021-01" db="EMBL/GenBank/DDBJ databases">
        <title>Whole genome shotgun sequence of Actinoplanes rishiriensis NBRC 108556.</title>
        <authorList>
            <person name="Komaki H."/>
            <person name="Tamura T."/>
        </authorList>
    </citation>
    <scope>NUCLEOTIDE SEQUENCE</scope>
    <source>
        <strain evidence="7">NBRC 108556</strain>
    </source>
</reference>
<dbReference type="GO" id="GO:0022857">
    <property type="term" value="F:transmembrane transporter activity"/>
    <property type="evidence" value="ECO:0007669"/>
    <property type="project" value="InterPro"/>
</dbReference>
<dbReference type="GO" id="GO:0005886">
    <property type="term" value="C:plasma membrane"/>
    <property type="evidence" value="ECO:0007669"/>
    <property type="project" value="UniProtKB-SubCell"/>
</dbReference>
<keyword evidence="5 6" id="KW-0472">Membrane</keyword>
<comment type="subcellular location">
    <subcellularLocation>
        <location evidence="1">Cell membrane</location>
        <topology evidence="1">Multi-pass membrane protein</topology>
    </subcellularLocation>
</comment>
<feature type="transmembrane region" description="Helical" evidence="6">
    <location>
        <begin position="359"/>
        <end position="380"/>
    </location>
</feature>
<evidence type="ECO:0000256" key="2">
    <source>
        <dbReference type="ARBA" id="ARBA00022475"/>
    </source>
</evidence>
<comment type="caution">
    <text evidence="7">The sequence shown here is derived from an EMBL/GenBank/DDBJ whole genome shotgun (WGS) entry which is preliminary data.</text>
</comment>
<feature type="transmembrane region" description="Helical" evidence="6">
    <location>
        <begin position="45"/>
        <end position="66"/>
    </location>
</feature>
<dbReference type="InterPro" id="IPR002293">
    <property type="entry name" value="AA/rel_permease1"/>
</dbReference>
<evidence type="ECO:0000256" key="3">
    <source>
        <dbReference type="ARBA" id="ARBA00022692"/>
    </source>
</evidence>
<evidence type="ECO:0000256" key="1">
    <source>
        <dbReference type="ARBA" id="ARBA00004651"/>
    </source>
</evidence>
<feature type="transmembrane region" description="Helical" evidence="6">
    <location>
        <begin position="7"/>
        <end position="25"/>
    </location>
</feature>
<dbReference type="InterPro" id="IPR050367">
    <property type="entry name" value="APC_superfamily"/>
</dbReference>
<feature type="transmembrane region" description="Helical" evidence="6">
    <location>
        <begin position="151"/>
        <end position="170"/>
    </location>
</feature>
<dbReference type="Pfam" id="PF13520">
    <property type="entry name" value="AA_permease_2"/>
    <property type="match status" value="1"/>
</dbReference>
<dbReference type="PIRSF" id="PIRSF006060">
    <property type="entry name" value="AA_transporter"/>
    <property type="match status" value="1"/>
</dbReference>
<dbReference type="Gene3D" id="1.20.1740.10">
    <property type="entry name" value="Amino acid/polyamine transporter I"/>
    <property type="match status" value="1"/>
</dbReference>
<protein>
    <submittedName>
        <fullName evidence="7">Amino acid permease</fullName>
    </submittedName>
</protein>
<dbReference type="AlphaFoldDB" id="A0A919K948"/>
<keyword evidence="4 6" id="KW-1133">Transmembrane helix</keyword>
<evidence type="ECO:0000256" key="6">
    <source>
        <dbReference type="SAM" id="Phobius"/>
    </source>
</evidence>
<keyword evidence="8" id="KW-1185">Reference proteome</keyword>
<evidence type="ECO:0000256" key="4">
    <source>
        <dbReference type="ARBA" id="ARBA00022989"/>
    </source>
</evidence>
<evidence type="ECO:0000313" key="8">
    <source>
        <dbReference type="Proteomes" id="UP000636960"/>
    </source>
</evidence>
<feature type="transmembrane region" description="Helical" evidence="6">
    <location>
        <begin position="327"/>
        <end position="353"/>
    </location>
</feature>
<keyword evidence="2" id="KW-1003">Cell membrane</keyword>